<sequence length="67" mass="7646">MGMWEGRSELTALVGMWDGRSELTAMAGFAEWKGSTVQKGTVDSWEDMKFEVHRYCDSTDSRKDNVH</sequence>
<dbReference type="AlphaFoldDB" id="A0A914RZL7"/>
<evidence type="ECO:0000313" key="1">
    <source>
        <dbReference type="Proteomes" id="UP000887564"/>
    </source>
</evidence>
<reference evidence="2" key="1">
    <citation type="submission" date="2022-11" db="UniProtKB">
        <authorList>
            <consortium name="WormBaseParasite"/>
        </authorList>
    </citation>
    <scope>IDENTIFICATION</scope>
</reference>
<keyword evidence="1" id="KW-1185">Reference proteome</keyword>
<name>A0A914RZL7_PAREQ</name>
<dbReference type="Proteomes" id="UP000887564">
    <property type="component" value="Unplaced"/>
</dbReference>
<proteinExistence type="predicted"/>
<dbReference type="WBParaSite" id="PEQ_0001196001-mRNA-1">
    <property type="protein sequence ID" value="PEQ_0001196001-mRNA-1"/>
    <property type="gene ID" value="PEQ_0001196001"/>
</dbReference>
<evidence type="ECO:0000313" key="2">
    <source>
        <dbReference type="WBParaSite" id="PEQ_0001196001-mRNA-1"/>
    </source>
</evidence>
<protein>
    <submittedName>
        <fullName evidence="2">DUF1579 domain-containing protein</fullName>
    </submittedName>
</protein>
<accession>A0A914RZL7</accession>
<organism evidence="1 2">
    <name type="scientific">Parascaris equorum</name>
    <name type="common">Equine roundworm</name>
    <dbReference type="NCBI Taxonomy" id="6256"/>
    <lineage>
        <taxon>Eukaryota</taxon>
        <taxon>Metazoa</taxon>
        <taxon>Ecdysozoa</taxon>
        <taxon>Nematoda</taxon>
        <taxon>Chromadorea</taxon>
        <taxon>Rhabditida</taxon>
        <taxon>Spirurina</taxon>
        <taxon>Ascaridomorpha</taxon>
        <taxon>Ascaridoidea</taxon>
        <taxon>Ascarididae</taxon>
        <taxon>Parascaris</taxon>
    </lineage>
</organism>